<dbReference type="SUPFAM" id="SSF46785">
    <property type="entry name" value="Winged helix' DNA-binding domain"/>
    <property type="match status" value="1"/>
</dbReference>
<dbReference type="Gene3D" id="1.10.10.10">
    <property type="entry name" value="Winged helix-like DNA-binding domain superfamily/Winged helix DNA-binding domain"/>
    <property type="match status" value="1"/>
</dbReference>
<proteinExistence type="inferred from homology"/>
<keyword evidence="2" id="KW-0678">Repressor</keyword>
<evidence type="ECO:0000256" key="6">
    <source>
        <dbReference type="ARBA" id="ARBA00023163"/>
    </source>
</evidence>
<comment type="caution">
    <text evidence="9">The sequence shown here is derived from an EMBL/GenBank/DDBJ whole genome shotgun (WGS) entry which is preliminary data.</text>
</comment>
<keyword evidence="7" id="KW-0479">Metal-binding</keyword>
<feature type="binding site" evidence="7">
    <location>
        <position position="132"/>
    </location>
    <ligand>
        <name>Zn(2+)</name>
        <dbReference type="ChEBI" id="CHEBI:29105"/>
    </ligand>
</feature>
<dbReference type="EMBL" id="DSDS01000118">
    <property type="protein sequence ID" value="HET98073.1"/>
    <property type="molecule type" value="Genomic_DNA"/>
</dbReference>
<dbReference type="PANTHER" id="PTHR33202:SF7">
    <property type="entry name" value="FERRIC UPTAKE REGULATION PROTEIN"/>
    <property type="match status" value="1"/>
</dbReference>
<keyword evidence="3 7" id="KW-0862">Zinc</keyword>
<dbReference type="GO" id="GO:0045892">
    <property type="term" value="P:negative regulation of DNA-templated transcription"/>
    <property type="evidence" value="ECO:0007669"/>
    <property type="project" value="TreeGrafter"/>
</dbReference>
<dbReference type="GO" id="GO:0008270">
    <property type="term" value="F:zinc ion binding"/>
    <property type="evidence" value="ECO:0007669"/>
    <property type="project" value="TreeGrafter"/>
</dbReference>
<feature type="binding site" evidence="7">
    <location>
        <position position="92"/>
    </location>
    <ligand>
        <name>Zn(2+)</name>
        <dbReference type="ChEBI" id="CHEBI:29105"/>
    </ligand>
</feature>
<gene>
    <name evidence="9" type="ORF">ENN98_05185</name>
</gene>
<dbReference type="InterPro" id="IPR036390">
    <property type="entry name" value="WH_DNA-bd_sf"/>
</dbReference>
<evidence type="ECO:0000256" key="5">
    <source>
        <dbReference type="ARBA" id="ARBA00023125"/>
    </source>
</evidence>
<protein>
    <submittedName>
        <fullName evidence="9">Transcriptional repressor</fullName>
    </submittedName>
</protein>
<evidence type="ECO:0000313" key="9">
    <source>
        <dbReference type="EMBL" id="HET98073.1"/>
    </source>
</evidence>
<keyword evidence="6" id="KW-0804">Transcription</keyword>
<evidence type="ECO:0000256" key="8">
    <source>
        <dbReference type="PIRSR" id="PIRSR602481-2"/>
    </source>
</evidence>
<comment type="cofactor">
    <cofactor evidence="7">
        <name>Zn(2+)</name>
        <dbReference type="ChEBI" id="CHEBI:29105"/>
    </cofactor>
    <text evidence="7">Binds 1 zinc ion per subunit.</text>
</comment>
<comment type="cofactor">
    <cofactor evidence="8">
        <name>Mn(2+)</name>
        <dbReference type="ChEBI" id="CHEBI:29035"/>
    </cofactor>
    <cofactor evidence="8">
        <name>Fe(2+)</name>
        <dbReference type="ChEBI" id="CHEBI:29033"/>
    </cofactor>
    <text evidence="8">Binds 1 Mn(2+) or Fe(2+) ion per subunit.</text>
</comment>
<keyword evidence="4" id="KW-0805">Transcription regulation</keyword>
<dbReference type="InterPro" id="IPR002481">
    <property type="entry name" value="FUR"/>
</dbReference>
<feature type="binding site" evidence="7">
    <location>
        <position position="89"/>
    </location>
    <ligand>
        <name>Zn(2+)</name>
        <dbReference type="ChEBI" id="CHEBI:29105"/>
    </ligand>
</feature>
<dbReference type="InterPro" id="IPR036388">
    <property type="entry name" value="WH-like_DNA-bd_sf"/>
</dbReference>
<keyword evidence="8" id="KW-0408">Iron</keyword>
<comment type="similarity">
    <text evidence="1">Belongs to the Fur family.</text>
</comment>
<dbReference type="Gene3D" id="3.30.1490.190">
    <property type="match status" value="1"/>
</dbReference>
<feature type="binding site" evidence="7">
    <location>
        <position position="129"/>
    </location>
    <ligand>
        <name>Zn(2+)</name>
        <dbReference type="ChEBI" id="CHEBI:29105"/>
    </ligand>
</feature>
<accession>A0A7C2XPK9</accession>
<organism evidence="9">
    <name type="scientific">Desulfurivibrio alkaliphilus</name>
    <dbReference type="NCBI Taxonomy" id="427923"/>
    <lineage>
        <taxon>Bacteria</taxon>
        <taxon>Pseudomonadati</taxon>
        <taxon>Thermodesulfobacteriota</taxon>
        <taxon>Desulfobulbia</taxon>
        <taxon>Desulfobulbales</taxon>
        <taxon>Desulfobulbaceae</taxon>
        <taxon>Desulfurivibrio</taxon>
    </lineage>
</organism>
<dbReference type="AlphaFoldDB" id="A0A7C2XPK9"/>
<dbReference type="GO" id="GO:0000976">
    <property type="term" value="F:transcription cis-regulatory region binding"/>
    <property type="evidence" value="ECO:0007669"/>
    <property type="project" value="TreeGrafter"/>
</dbReference>
<dbReference type="GO" id="GO:0003700">
    <property type="term" value="F:DNA-binding transcription factor activity"/>
    <property type="evidence" value="ECO:0007669"/>
    <property type="project" value="InterPro"/>
</dbReference>
<dbReference type="InterPro" id="IPR043135">
    <property type="entry name" value="Fur_C"/>
</dbReference>
<reference evidence="9" key="1">
    <citation type="journal article" date="2020" name="mSystems">
        <title>Genome- and Community-Level Interaction Insights into Carbon Utilization and Element Cycling Functions of Hydrothermarchaeota in Hydrothermal Sediment.</title>
        <authorList>
            <person name="Zhou Z."/>
            <person name="Liu Y."/>
            <person name="Xu W."/>
            <person name="Pan J."/>
            <person name="Luo Z.H."/>
            <person name="Li M."/>
        </authorList>
    </citation>
    <scope>NUCLEOTIDE SEQUENCE [LARGE SCALE GENOMIC DNA]</scope>
    <source>
        <strain evidence="9">SpSt-1224</strain>
    </source>
</reference>
<sequence length="133" mass="15088">MEADVSLGKKLRVTKQRQVLLDELRKVCTHPTADELYQMARKRLPRISLGTVYRNLELMAENGMIQKLEVGGTQKRFDGNVAPHSHVRCLKCGRVDDLALSLDLDMEELARQQTGYAIVRHSVEFCGFCPACR</sequence>
<evidence type="ECO:0000256" key="4">
    <source>
        <dbReference type="ARBA" id="ARBA00023015"/>
    </source>
</evidence>
<dbReference type="CDD" id="cd07153">
    <property type="entry name" value="Fur_like"/>
    <property type="match status" value="1"/>
</dbReference>
<name>A0A7C2XPK9_9BACT</name>
<dbReference type="GO" id="GO:1900376">
    <property type="term" value="P:regulation of secondary metabolite biosynthetic process"/>
    <property type="evidence" value="ECO:0007669"/>
    <property type="project" value="TreeGrafter"/>
</dbReference>
<dbReference type="Proteomes" id="UP000885986">
    <property type="component" value="Unassembled WGS sequence"/>
</dbReference>
<evidence type="ECO:0000256" key="2">
    <source>
        <dbReference type="ARBA" id="ARBA00022491"/>
    </source>
</evidence>
<dbReference type="Pfam" id="PF01475">
    <property type="entry name" value="FUR"/>
    <property type="match status" value="1"/>
</dbReference>
<evidence type="ECO:0000256" key="1">
    <source>
        <dbReference type="ARBA" id="ARBA00007957"/>
    </source>
</evidence>
<feature type="binding site" evidence="8">
    <location>
        <position position="121"/>
    </location>
    <ligand>
        <name>Fe cation</name>
        <dbReference type="ChEBI" id="CHEBI:24875"/>
    </ligand>
</feature>
<keyword evidence="5" id="KW-0238">DNA-binding</keyword>
<evidence type="ECO:0000256" key="7">
    <source>
        <dbReference type="PIRSR" id="PIRSR602481-1"/>
    </source>
</evidence>
<dbReference type="PANTHER" id="PTHR33202">
    <property type="entry name" value="ZINC UPTAKE REGULATION PROTEIN"/>
    <property type="match status" value="1"/>
</dbReference>
<evidence type="ECO:0000256" key="3">
    <source>
        <dbReference type="ARBA" id="ARBA00022833"/>
    </source>
</evidence>